<evidence type="ECO:0000256" key="1">
    <source>
        <dbReference type="SAM" id="MobiDB-lite"/>
    </source>
</evidence>
<keyword evidence="4" id="KW-1185">Reference proteome</keyword>
<dbReference type="InterPro" id="IPR045967">
    <property type="entry name" value="HAM1-like_N"/>
</dbReference>
<feature type="region of interest" description="Disordered" evidence="1">
    <location>
        <begin position="651"/>
        <end position="675"/>
    </location>
</feature>
<feature type="compositionally biased region" description="Low complexity" evidence="1">
    <location>
        <begin position="655"/>
        <end position="668"/>
    </location>
</feature>
<protein>
    <recommendedName>
        <fullName evidence="2">HAM1-like N-terminal domain-containing protein</fullName>
    </recommendedName>
</protein>
<feature type="region of interest" description="Disordered" evidence="1">
    <location>
        <begin position="768"/>
        <end position="789"/>
    </location>
</feature>
<evidence type="ECO:0000313" key="3">
    <source>
        <dbReference type="EMBL" id="KAL0945708.1"/>
    </source>
</evidence>
<dbReference type="Pfam" id="PF19343">
    <property type="entry name" value="HAM1_N"/>
    <property type="match status" value="1"/>
</dbReference>
<accession>A0ABR3IR05</accession>
<dbReference type="EMBL" id="JASNQZ010000017">
    <property type="protein sequence ID" value="KAL0945708.1"/>
    <property type="molecule type" value="Genomic_DNA"/>
</dbReference>
<organism evidence="3 4">
    <name type="scientific">Hohenbuehelia grisea</name>
    <dbReference type="NCBI Taxonomy" id="104357"/>
    <lineage>
        <taxon>Eukaryota</taxon>
        <taxon>Fungi</taxon>
        <taxon>Dikarya</taxon>
        <taxon>Basidiomycota</taxon>
        <taxon>Agaricomycotina</taxon>
        <taxon>Agaricomycetes</taxon>
        <taxon>Agaricomycetidae</taxon>
        <taxon>Agaricales</taxon>
        <taxon>Pleurotineae</taxon>
        <taxon>Pleurotaceae</taxon>
        <taxon>Hohenbuehelia</taxon>
    </lineage>
</organism>
<gene>
    <name evidence="3" type="ORF">HGRIS_014856</name>
</gene>
<feature type="region of interest" description="Disordered" evidence="1">
    <location>
        <begin position="851"/>
        <end position="870"/>
    </location>
</feature>
<evidence type="ECO:0000259" key="2">
    <source>
        <dbReference type="Pfam" id="PF19343"/>
    </source>
</evidence>
<dbReference type="Proteomes" id="UP001556367">
    <property type="component" value="Unassembled WGS sequence"/>
</dbReference>
<feature type="compositionally biased region" description="Basic and acidic residues" evidence="1">
    <location>
        <begin position="25"/>
        <end position="34"/>
    </location>
</feature>
<name>A0ABR3IR05_9AGAR</name>
<comment type="caution">
    <text evidence="3">The sequence shown here is derived from an EMBL/GenBank/DDBJ whole genome shotgun (WGS) entry which is preliminary data.</text>
</comment>
<feature type="region of interest" description="Disordered" evidence="1">
    <location>
        <begin position="1"/>
        <end position="34"/>
    </location>
</feature>
<reference evidence="4" key="1">
    <citation type="submission" date="2024-06" db="EMBL/GenBank/DDBJ databases">
        <title>Multi-omics analyses provide insights into the biosynthesis of the anticancer antibiotic pleurotin in Hohenbuehelia grisea.</title>
        <authorList>
            <person name="Weaver J.A."/>
            <person name="Alberti F."/>
        </authorList>
    </citation>
    <scope>NUCLEOTIDE SEQUENCE [LARGE SCALE GENOMIC DNA]</scope>
    <source>
        <strain evidence="4">T-177</strain>
    </source>
</reference>
<proteinExistence type="predicted"/>
<dbReference type="PANTHER" id="PTHR31138:SF1">
    <property type="entry name" value="PDZ DOMAIN-CONTAINING PROTEIN"/>
    <property type="match status" value="1"/>
</dbReference>
<sequence>MGACSSCCRRRARPSNSERQPLLQDQHDLPPPRPPLDRIVDALAAYQAGKLPSQAQINRILSVFEKRFLGSDVAGYGPLSVQGRRVVQDLRQIVDAGQKFGVDKNADDTIQDFIYRTAHLRPVPIRIDADETLSVLNQRLSNAQDKAPQLPTELELAHDASSLIHSLKSLAQLLITSSTFRLILYDLLATARQLIAQGASNVGSLAHDLEVAADDVRKVAQFGDITTLETIKEAGRQISQDVKNATSDASDGLRQAETDSAEDVRDAVISRLQEVLTLATQTPEYQSALLTILSILTKYTSKLRASADLLSEAPMSPRAPAIPVPTIDFDASLNRALSDLCTILERLAGNHSLQPIFSAFLDVTRDLLWPSSPATGAPNLQVYFARVSTFLTHSLTHPAYITSRPGTRAAERLYDEFRTLLTLEANTRWATHARALVAEIDAFVGALRADASTKNLFAAVDAFVLDTAELGMDILGLGAGALAHGTRGANAWKEEAVKDLLGWVVPLVIKALGTIPLPMPRVEFSSGTVDAAVDALWMPGSSMVTSLEAALMPDRIAVRSFNDVVVDIVPPTDTENLINGTALPMVREAQPRLRASHRIRLSADGIRFAARDVGYFGRWKGPMGFGYEDEGVVSVDMGGVGVVVELDIDTDTHDAPSPAASPGQPASPLDQPSRQHVQINSVSAHIPTLALNLAQSKHWILNKLLLQPLARTAGRYAAERVVETQVRHTVEAAVRVLSGDDQGDADERSRDDRGSVLGRLWSAVMGMVPARSGGSSDDEEEDGTDHVRVKSSTRATLKGVVHTTTTTHLAAPDAVAGANPPPESLDVLRGPELEPTIDSVQQTTIAVGAGPQLFPGKGGPYDPTVSSSPTPMTDVVGEIATEITTAAGETVEQAAHIADQVDDVRRGVERTAESVREDIERAGAREEARERAERRREGWRSRAFDV</sequence>
<dbReference type="PANTHER" id="PTHR31138">
    <property type="entry name" value="CHROMOSOME 19, WHOLE GENOME SHOTGUN SEQUENCE"/>
    <property type="match status" value="1"/>
</dbReference>
<feature type="domain" description="HAM1-like N-terminal" evidence="2">
    <location>
        <begin position="232"/>
        <end position="652"/>
    </location>
</feature>
<feature type="region of interest" description="Disordered" evidence="1">
    <location>
        <begin position="919"/>
        <end position="946"/>
    </location>
</feature>
<evidence type="ECO:0000313" key="4">
    <source>
        <dbReference type="Proteomes" id="UP001556367"/>
    </source>
</evidence>